<dbReference type="EMBL" id="AFWV01000017">
    <property type="protein sequence ID" value="EGV16507.1"/>
    <property type="molecule type" value="Genomic_DNA"/>
</dbReference>
<accession>F9UH09</accession>
<gene>
    <name evidence="2" type="ORF">ThimaDRAFT_4276</name>
</gene>
<evidence type="ECO:0000313" key="3">
    <source>
        <dbReference type="Proteomes" id="UP000005459"/>
    </source>
</evidence>
<feature type="compositionally biased region" description="Basic and acidic residues" evidence="1">
    <location>
        <begin position="1"/>
        <end position="14"/>
    </location>
</feature>
<name>F9UH09_9GAMM</name>
<proteinExistence type="predicted"/>
<reference evidence="2 3" key="1">
    <citation type="submission" date="2011-06" db="EMBL/GenBank/DDBJ databases">
        <title>The draft genome of Thiocapsa marina 5811.</title>
        <authorList>
            <consortium name="US DOE Joint Genome Institute (JGI-PGF)"/>
            <person name="Lucas S."/>
            <person name="Han J."/>
            <person name="Cheng J.-F."/>
            <person name="Goodwin L."/>
            <person name="Pitluck S."/>
            <person name="Peters L."/>
            <person name="Land M.L."/>
            <person name="Hauser L."/>
            <person name="Vogl K."/>
            <person name="Liu Z."/>
            <person name="Imhoff J."/>
            <person name="Thiel V."/>
            <person name="Frigaard N.-U."/>
            <person name="Bryant D."/>
            <person name="Woyke T.J."/>
        </authorList>
    </citation>
    <scope>NUCLEOTIDE SEQUENCE [LARGE SCALE GENOMIC DNA]</scope>
    <source>
        <strain evidence="2 3">5811</strain>
    </source>
</reference>
<sequence length="153" mass="16836">MDSENRRRPLDTRPRRPLAGDTCADIPAPAASADTARPRRATPCDNTSDPTPAAHDASSVKTDFRDQPRRSTGFTLERPSAASIASNCDKFVIVSIEREPERHAETPGLRAMRRTHEGASTALDVPKIQPLNMAPILRGLKQRTLLSTREQKT</sequence>
<dbReference type="Proteomes" id="UP000005459">
    <property type="component" value="Unassembled WGS sequence"/>
</dbReference>
<keyword evidence="3" id="KW-1185">Reference proteome</keyword>
<evidence type="ECO:0000256" key="1">
    <source>
        <dbReference type="SAM" id="MobiDB-lite"/>
    </source>
</evidence>
<dbReference type="STRING" id="768671.ThimaDRAFT_4276"/>
<feature type="region of interest" description="Disordered" evidence="1">
    <location>
        <begin position="1"/>
        <end position="80"/>
    </location>
</feature>
<evidence type="ECO:0000313" key="2">
    <source>
        <dbReference type="EMBL" id="EGV16507.1"/>
    </source>
</evidence>
<organism evidence="2 3">
    <name type="scientific">Thiocapsa marina 5811</name>
    <dbReference type="NCBI Taxonomy" id="768671"/>
    <lineage>
        <taxon>Bacteria</taxon>
        <taxon>Pseudomonadati</taxon>
        <taxon>Pseudomonadota</taxon>
        <taxon>Gammaproteobacteria</taxon>
        <taxon>Chromatiales</taxon>
        <taxon>Chromatiaceae</taxon>
        <taxon>Thiocapsa</taxon>
    </lineage>
</organism>
<dbReference type="AlphaFoldDB" id="F9UH09"/>
<protein>
    <submittedName>
        <fullName evidence="2">Uncharacterized protein</fullName>
    </submittedName>
</protein>